<sequence>MAVALSPALDDVVISWKSGGDKGGQQAPLVQGKLYLAYFLPSPASSLVTSESNASLSLLSTSELSVTINAYDIASEQTHEYEVLTKDMIVVTGLYNGNMIHN</sequence>
<protein>
    <submittedName>
        <fullName evidence="1">Uncharacterized protein</fullName>
    </submittedName>
</protein>
<dbReference type="AlphaFoldDB" id="A0A7S0C9J9"/>
<organism evidence="1">
    <name type="scientific">Proboscia inermis</name>
    <dbReference type="NCBI Taxonomy" id="420281"/>
    <lineage>
        <taxon>Eukaryota</taxon>
        <taxon>Sar</taxon>
        <taxon>Stramenopiles</taxon>
        <taxon>Ochrophyta</taxon>
        <taxon>Bacillariophyta</taxon>
        <taxon>Coscinodiscophyceae</taxon>
        <taxon>Rhizosoleniophycidae</taxon>
        <taxon>Rhizosoleniales</taxon>
        <taxon>Rhizosoleniaceae</taxon>
        <taxon>Proboscia</taxon>
    </lineage>
</organism>
<gene>
    <name evidence="1" type="ORF">PINE0816_LOCUS13242</name>
</gene>
<proteinExistence type="predicted"/>
<dbReference type="EMBL" id="HBEL01028604">
    <property type="protein sequence ID" value="CAD8417107.1"/>
    <property type="molecule type" value="Transcribed_RNA"/>
</dbReference>
<name>A0A7S0C9J9_9STRA</name>
<evidence type="ECO:0000313" key="1">
    <source>
        <dbReference type="EMBL" id="CAD8417107.1"/>
    </source>
</evidence>
<accession>A0A7S0C9J9</accession>
<reference evidence="1" key="1">
    <citation type="submission" date="2021-01" db="EMBL/GenBank/DDBJ databases">
        <authorList>
            <person name="Corre E."/>
            <person name="Pelletier E."/>
            <person name="Niang G."/>
            <person name="Scheremetjew M."/>
            <person name="Finn R."/>
            <person name="Kale V."/>
            <person name="Holt S."/>
            <person name="Cochrane G."/>
            <person name="Meng A."/>
            <person name="Brown T."/>
            <person name="Cohen L."/>
        </authorList>
    </citation>
    <scope>NUCLEOTIDE SEQUENCE</scope>
    <source>
        <strain evidence="1">CCAP1064/1</strain>
    </source>
</reference>